<name>A0ABT3EZP5_9BACI</name>
<gene>
    <name evidence="1" type="ORF">NGM45_25070</name>
</gene>
<evidence type="ECO:0000313" key="1">
    <source>
        <dbReference type="EMBL" id="MCW1242308.1"/>
    </source>
</evidence>
<organism evidence="1 2">
    <name type="scientific">Bacillus pretiosus</name>
    <dbReference type="NCBI Taxonomy" id="2983392"/>
    <lineage>
        <taxon>Bacteria</taxon>
        <taxon>Bacillati</taxon>
        <taxon>Bacillota</taxon>
        <taxon>Bacilli</taxon>
        <taxon>Bacillales</taxon>
        <taxon>Bacillaceae</taxon>
        <taxon>Bacillus</taxon>
    </lineage>
</organism>
<proteinExistence type="predicted"/>
<dbReference type="GeneID" id="301201169"/>
<keyword evidence="2" id="KW-1185">Reference proteome</keyword>
<comment type="caution">
    <text evidence="1">The sequence shown here is derived from an EMBL/GenBank/DDBJ whole genome shotgun (WGS) entry which is preliminary data.</text>
</comment>
<reference evidence="1" key="1">
    <citation type="submission" date="2022-10" db="EMBL/GenBank/DDBJ databases">
        <title>De novo draft assembly of the Pseudomonas pretiosus genome isolated from the plants rhizorohere.</title>
        <authorList>
            <person name="Robas M."/>
            <person name="Fernandez V.M."/>
            <person name="Provanza A."/>
            <person name="Jimenez P.A."/>
        </authorList>
    </citation>
    <scope>NUCLEOTIDE SEQUENCE</scope>
    <source>
        <strain evidence="1">SAICEU11T</strain>
    </source>
</reference>
<protein>
    <submittedName>
        <fullName evidence="1">Uncharacterized protein</fullName>
    </submittedName>
</protein>
<sequence>MMGKSLSLQELCTELKKEQLLDLVMHLSNQYKGVDITVMEWYTSQKRVEMKEAVSNHLLWEYWEKAKAIIQRFNEYGGGPEHLTYDVYEYVRHIIDILSEYPISSKERRLLIKKLYVQYEIGNSGLNDIIMDTIYEICKSDSDWKYVITLLEKSPNEYDQKLIMQIYKEKLQDGEAYLQLRLKILEYGMDYWDLAEYYISIDQVDKAAEIAESGLENGKGRQTELFAFLFDYYVSREDTNKIHGLIDKAFYTESDINLISERAFLYFKMNNDYEEVKNILVRTFRTSSYRKQYYEGFNFLKEQLTAKDWEEIQEEMIGIVKKESIVDYLKICYENERYSEMLEILQKAQGGMSPYNMYDQLDHFANQLIDEYPQEIIEYYWNKGCILLPQGNRKRYKEAVKYFVKVRDILKNKLDDEESWQYNLTTLRTQHKKKKAFLDEMRVFG</sequence>
<dbReference type="RefSeq" id="WP_264463037.1">
    <property type="nucleotide sequence ID" value="NZ_JAOXJG010000032.1"/>
</dbReference>
<evidence type="ECO:0000313" key="2">
    <source>
        <dbReference type="Proteomes" id="UP001060566"/>
    </source>
</evidence>
<dbReference type="EMBL" id="JAOXJG010000032">
    <property type="protein sequence ID" value="MCW1242308.1"/>
    <property type="molecule type" value="Genomic_DNA"/>
</dbReference>
<dbReference type="Proteomes" id="UP001060566">
    <property type="component" value="Unassembled WGS sequence"/>
</dbReference>
<accession>A0ABT3EZP5</accession>